<dbReference type="OrthoDB" id="1739831at2"/>
<dbReference type="NCBIfam" id="TIGR03826">
    <property type="entry name" value="YvyF"/>
    <property type="match status" value="1"/>
</dbReference>
<accession>A0A514LJ27</accession>
<evidence type="ECO:0000313" key="2">
    <source>
        <dbReference type="Proteomes" id="UP000319756"/>
    </source>
</evidence>
<dbReference type="InterPro" id="IPR022258">
    <property type="entry name" value="Flagellar_operon_YvyF"/>
</dbReference>
<organism evidence="1 2">
    <name type="scientific">Salicibibacter halophilus</name>
    <dbReference type="NCBI Taxonomy" id="2502791"/>
    <lineage>
        <taxon>Bacteria</taxon>
        <taxon>Bacillati</taxon>
        <taxon>Bacillota</taxon>
        <taxon>Bacilli</taxon>
        <taxon>Bacillales</taxon>
        <taxon>Bacillaceae</taxon>
        <taxon>Salicibibacter</taxon>
    </lineage>
</organism>
<keyword evidence="2" id="KW-1185">Reference proteome</keyword>
<evidence type="ECO:0000313" key="1">
    <source>
        <dbReference type="EMBL" id="QDI91833.1"/>
    </source>
</evidence>
<gene>
    <name evidence="1" type="ORF">EPH95_12140</name>
</gene>
<dbReference type="Proteomes" id="UP000319756">
    <property type="component" value="Chromosome"/>
</dbReference>
<reference evidence="2" key="1">
    <citation type="submission" date="2019-01" db="EMBL/GenBank/DDBJ databases">
        <title>Genomic analysis of Salicibibacter sp. NKC3-5.</title>
        <authorList>
            <person name="Oh Y.J."/>
        </authorList>
    </citation>
    <scope>NUCLEOTIDE SEQUENCE [LARGE SCALE GENOMIC DNA]</scope>
    <source>
        <strain evidence="2">NKC3-5</strain>
    </source>
</reference>
<proteinExistence type="predicted"/>
<name>A0A514LJ27_9BACI</name>
<dbReference type="KEGG" id="sale:EPH95_12140"/>
<evidence type="ECO:0008006" key="3">
    <source>
        <dbReference type="Google" id="ProtNLM"/>
    </source>
</evidence>
<sequence length="171" mass="19145">MFASEVKPVIGKWAATVKHSEKVSDMIDTIIFGGATMTELANCPACGALYVKTAIALCNRCRQSKEERFDKVYRFLKKKENRTSTISRAVAHTGVAETEILGFIREGRLQLTDLPNFHMPCSFCGEATRNGRLCKSCEKRLQADMASLNNTKETAEADGYVNKQLHSRKYE</sequence>
<dbReference type="EMBL" id="CP035485">
    <property type="protein sequence ID" value="QDI91833.1"/>
    <property type="molecule type" value="Genomic_DNA"/>
</dbReference>
<dbReference type="AlphaFoldDB" id="A0A514LJ27"/>
<protein>
    <recommendedName>
        <fullName evidence="3">Flagellar protein</fullName>
    </recommendedName>
</protein>